<comment type="similarity">
    <text evidence="2 6">Belongs to the plant self-incompatibility (S1) protein family.</text>
</comment>
<dbReference type="GO" id="GO:0060320">
    <property type="term" value="P:rejection of self pollen"/>
    <property type="evidence" value="ECO:0007669"/>
    <property type="project" value="UniProtKB-KW"/>
</dbReference>
<keyword evidence="4 6" id="KW-0964">Secreted</keyword>
<comment type="caution">
    <text evidence="7">The sequence shown here is derived from an EMBL/GenBank/DDBJ whole genome shotgun (WGS) entry which is preliminary data.</text>
</comment>
<sequence>MRMNNNSISIFGVILGLLLCMNNYSCVNAEYTVYITNFLDVNTTVSVHCKSADDDLGTHIVSYGDNFNWSFNINFFRTTLFYCDMSTSKGDLKGHFVVFDAQKYDCHDNKCYWDVSKSGLYLFNYRLNKYELQYSWPKSIVANQ</sequence>
<evidence type="ECO:0000256" key="4">
    <source>
        <dbReference type="ARBA" id="ARBA00022525"/>
    </source>
</evidence>
<proteinExistence type="inferred from homology"/>
<keyword evidence="5 6" id="KW-0732">Signal</keyword>
<dbReference type="Pfam" id="PF05938">
    <property type="entry name" value="Self-incomp_S1"/>
    <property type="match status" value="1"/>
</dbReference>
<dbReference type="Proteomes" id="UP000583929">
    <property type="component" value="Unassembled WGS sequence"/>
</dbReference>
<dbReference type="AlphaFoldDB" id="A0A7J6FBJ6"/>
<keyword evidence="8" id="KW-1185">Reference proteome</keyword>
<evidence type="ECO:0000313" key="7">
    <source>
        <dbReference type="EMBL" id="KAF4367259.1"/>
    </source>
</evidence>
<dbReference type="PANTHER" id="PTHR31232:SF155">
    <property type="entry name" value="PLANT SELF-INCOMPATIBILITY PROTEIN S1 FAMILY"/>
    <property type="match status" value="1"/>
</dbReference>
<protein>
    <recommendedName>
        <fullName evidence="6">S-protein homolog</fullName>
    </recommendedName>
</protein>
<accession>A0A7J6FBJ6</accession>
<feature type="chain" id="PRO_5029940135" description="S-protein homolog" evidence="6">
    <location>
        <begin position="30"/>
        <end position="144"/>
    </location>
</feature>
<name>A0A7J6FBJ6_CANSA</name>
<evidence type="ECO:0000256" key="3">
    <source>
        <dbReference type="ARBA" id="ARBA00022471"/>
    </source>
</evidence>
<evidence type="ECO:0000256" key="2">
    <source>
        <dbReference type="ARBA" id="ARBA00005581"/>
    </source>
</evidence>
<organism evidence="7 8">
    <name type="scientific">Cannabis sativa</name>
    <name type="common">Hemp</name>
    <name type="synonym">Marijuana</name>
    <dbReference type="NCBI Taxonomy" id="3483"/>
    <lineage>
        <taxon>Eukaryota</taxon>
        <taxon>Viridiplantae</taxon>
        <taxon>Streptophyta</taxon>
        <taxon>Embryophyta</taxon>
        <taxon>Tracheophyta</taxon>
        <taxon>Spermatophyta</taxon>
        <taxon>Magnoliopsida</taxon>
        <taxon>eudicotyledons</taxon>
        <taxon>Gunneridae</taxon>
        <taxon>Pentapetalae</taxon>
        <taxon>rosids</taxon>
        <taxon>fabids</taxon>
        <taxon>Rosales</taxon>
        <taxon>Cannabaceae</taxon>
        <taxon>Cannabis</taxon>
    </lineage>
</organism>
<dbReference type="EMBL" id="JAATIQ010000247">
    <property type="protein sequence ID" value="KAF4367259.1"/>
    <property type="molecule type" value="Genomic_DNA"/>
</dbReference>
<dbReference type="PANTHER" id="PTHR31232">
    <property type="match status" value="1"/>
</dbReference>
<evidence type="ECO:0000256" key="5">
    <source>
        <dbReference type="ARBA" id="ARBA00022729"/>
    </source>
</evidence>
<evidence type="ECO:0000256" key="6">
    <source>
        <dbReference type="RuleBase" id="RU367044"/>
    </source>
</evidence>
<dbReference type="GO" id="GO:0005576">
    <property type="term" value="C:extracellular region"/>
    <property type="evidence" value="ECO:0007669"/>
    <property type="project" value="UniProtKB-SubCell"/>
</dbReference>
<evidence type="ECO:0000313" key="8">
    <source>
        <dbReference type="Proteomes" id="UP000583929"/>
    </source>
</evidence>
<keyword evidence="3 6" id="KW-0713">Self-incompatibility</keyword>
<dbReference type="InterPro" id="IPR010264">
    <property type="entry name" value="Self-incomp_S1"/>
</dbReference>
<gene>
    <name evidence="7" type="ORF">G4B88_026766</name>
</gene>
<evidence type="ECO:0000256" key="1">
    <source>
        <dbReference type="ARBA" id="ARBA00004613"/>
    </source>
</evidence>
<comment type="subcellular location">
    <subcellularLocation>
        <location evidence="1 6">Secreted</location>
    </subcellularLocation>
</comment>
<reference evidence="7 8" key="1">
    <citation type="journal article" date="2020" name="bioRxiv">
        <title>Sequence and annotation of 42 cannabis genomes reveals extensive copy number variation in cannabinoid synthesis and pathogen resistance genes.</title>
        <authorList>
            <person name="Mckernan K.J."/>
            <person name="Helbert Y."/>
            <person name="Kane L.T."/>
            <person name="Ebling H."/>
            <person name="Zhang L."/>
            <person name="Liu B."/>
            <person name="Eaton Z."/>
            <person name="Mclaughlin S."/>
            <person name="Kingan S."/>
            <person name="Baybayan P."/>
            <person name="Concepcion G."/>
            <person name="Jordan M."/>
            <person name="Riva A."/>
            <person name="Barbazuk W."/>
            <person name="Harkins T."/>
        </authorList>
    </citation>
    <scope>NUCLEOTIDE SEQUENCE [LARGE SCALE GENOMIC DNA]</scope>
    <source>
        <strain evidence="8">cv. Jamaican Lion 4</strain>
        <tissue evidence="7">Leaf</tissue>
    </source>
</reference>
<feature type="signal peptide" evidence="6">
    <location>
        <begin position="1"/>
        <end position="29"/>
    </location>
</feature>